<evidence type="ECO:0000313" key="1">
    <source>
        <dbReference type="EMBL" id="JAH97792.1"/>
    </source>
</evidence>
<proteinExistence type="predicted"/>
<accession>A0A0E9X509</accession>
<organism evidence="1">
    <name type="scientific">Anguilla anguilla</name>
    <name type="common">European freshwater eel</name>
    <name type="synonym">Muraena anguilla</name>
    <dbReference type="NCBI Taxonomy" id="7936"/>
    <lineage>
        <taxon>Eukaryota</taxon>
        <taxon>Metazoa</taxon>
        <taxon>Chordata</taxon>
        <taxon>Craniata</taxon>
        <taxon>Vertebrata</taxon>
        <taxon>Euteleostomi</taxon>
        <taxon>Actinopterygii</taxon>
        <taxon>Neopterygii</taxon>
        <taxon>Teleostei</taxon>
        <taxon>Anguilliformes</taxon>
        <taxon>Anguillidae</taxon>
        <taxon>Anguilla</taxon>
    </lineage>
</organism>
<dbReference type="EMBL" id="GBXM01010785">
    <property type="protein sequence ID" value="JAH97792.1"/>
    <property type="molecule type" value="Transcribed_RNA"/>
</dbReference>
<sequence>MSIAVCLFNIMLRGQSFPLYLYKVIMCGLDAFLPANNEYSSVIGPNVFTLGDWPIRGERVLHM</sequence>
<reference evidence="1" key="1">
    <citation type="submission" date="2014-11" db="EMBL/GenBank/DDBJ databases">
        <authorList>
            <person name="Amaro Gonzalez C."/>
        </authorList>
    </citation>
    <scope>NUCLEOTIDE SEQUENCE</scope>
</reference>
<reference evidence="1" key="2">
    <citation type="journal article" date="2015" name="Fish Shellfish Immunol.">
        <title>Early steps in the European eel (Anguilla anguilla)-Vibrio vulnificus interaction in the gills: Role of the RtxA13 toxin.</title>
        <authorList>
            <person name="Callol A."/>
            <person name="Pajuelo D."/>
            <person name="Ebbesson L."/>
            <person name="Teles M."/>
            <person name="MacKenzie S."/>
            <person name="Amaro C."/>
        </authorList>
    </citation>
    <scope>NUCLEOTIDE SEQUENCE</scope>
</reference>
<protein>
    <submittedName>
        <fullName evidence="1">Uncharacterized protein</fullName>
    </submittedName>
</protein>
<dbReference type="AlphaFoldDB" id="A0A0E9X509"/>
<name>A0A0E9X509_ANGAN</name>